<evidence type="ECO:0000256" key="1">
    <source>
        <dbReference type="ARBA" id="ARBA00022679"/>
    </source>
</evidence>
<dbReference type="Proteomes" id="UP000783742">
    <property type="component" value="Unassembled WGS sequence"/>
</dbReference>
<keyword evidence="2" id="KW-0012">Acyltransferase</keyword>
<dbReference type="InterPro" id="IPR000073">
    <property type="entry name" value="AB_hydrolase_1"/>
</dbReference>
<keyword evidence="1" id="KW-0808">Transferase</keyword>
<protein>
    <submittedName>
        <fullName evidence="4">Class III poly(R)-hydroxyalkanoic acid synthase subunit PhaC</fullName>
    </submittedName>
</protein>
<evidence type="ECO:0000313" key="4">
    <source>
        <dbReference type="EMBL" id="MBU5668315.1"/>
    </source>
</evidence>
<dbReference type="PANTHER" id="PTHR36837:SF2">
    <property type="entry name" value="POLY(3-HYDROXYALKANOATE) POLYMERASE SUBUNIT PHAC"/>
    <property type="match status" value="1"/>
</dbReference>
<dbReference type="Pfam" id="PF00561">
    <property type="entry name" value="Abhydrolase_1"/>
    <property type="match status" value="1"/>
</dbReference>
<evidence type="ECO:0000259" key="3">
    <source>
        <dbReference type="Pfam" id="PF00561"/>
    </source>
</evidence>
<accession>A0ABS6FDR1</accession>
<name>A0ABS6FDR1_9FIRM</name>
<comment type="caution">
    <text evidence="4">The sequence shown here is derived from an EMBL/GenBank/DDBJ whole genome shotgun (WGS) entry which is preliminary data.</text>
</comment>
<dbReference type="RefSeq" id="WP_216547982.1">
    <property type="nucleotide sequence ID" value="NZ_JAHLQO010000001.1"/>
</dbReference>
<feature type="domain" description="AB hydrolase-1" evidence="3">
    <location>
        <begin position="69"/>
        <end position="335"/>
    </location>
</feature>
<dbReference type="InterPro" id="IPR051321">
    <property type="entry name" value="PHA/PHB_synthase"/>
</dbReference>
<dbReference type="InterPro" id="IPR010125">
    <property type="entry name" value="PHA_synth_III_C"/>
</dbReference>
<dbReference type="NCBIfam" id="TIGR01836">
    <property type="entry name" value="PHA_synth_III_C"/>
    <property type="match status" value="1"/>
</dbReference>
<reference evidence="4 5" key="1">
    <citation type="submission" date="2021-06" db="EMBL/GenBank/DDBJ databases">
        <authorList>
            <person name="Sun Q."/>
            <person name="Li D."/>
        </authorList>
    </citation>
    <scope>NUCLEOTIDE SEQUENCE [LARGE SCALE GENOMIC DNA]</scope>
    <source>
        <strain evidence="4 5">MSJ-1</strain>
    </source>
</reference>
<gene>
    <name evidence="4" type="primary">phaC</name>
    <name evidence="4" type="ORF">KQI68_00525</name>
</gene>
<proteinExistence type="predicted"/>
<keyword evidence="5" id="KW-1185">Reference proteome</keyword>
<organism evidence="4 5">
    <name type="scientific">Peptoniphilus ovalis</name>
    <dbReference type="NCBI Taxonomy" id="2841503"/>
    <lineage>
        <taxon>Bacteria</taxon>
        <taxon>Bacillati</taxon>
        <taxon>Bacillota</taxon>
        <taxon>Tissierellia</taxon>
        <taxon>Tissierellales</taxon>
        <taxon>Peptoniphilaceae</taxon>
        <taxon>Peptoniphilus</taxon>
    </lineage>
</organism>
<dbReference type="EMBL" id="JAHLQO010000001">
    <property type="protein sequence ID" value="MBU5668315.1"/>
    <property type="molecule type" value="Genomic_DNA"/>
</dbReference>
<sequence>MDNKFNDMPMMKAMYDYLDAQEKILSGLTNLMDVDYSGSDSTEKELVFEMDKMKLYHYKPRVAKPNKYPMLIVYALVNKQYMMDLQEDKSLIRNLLDGGQDLYIIDWGYPTQEDQYLTMGDYINGYIDTCVDIILERHKLKQINLLGVCQGGTFSLIYTALNQEKIKNLVTLVTPLDFSTNDGLLFKWGKYLDVGKAAEAYRVIPGDFMNMGFLMLKPFDLAVDKYLNIIPILDDPLKLSNFLRMEKWIFDSPAQVGATIKEFTEEMYHKNSLYKGEYELEGERVDLKNITCPVLVILGQKDNQVPPAATRPIIEAVGSTDKELAEFNTGHIGIFVSGRSQREVAPKINDFLNERK</sequence>
<evidence type="ECO:0000256" key="2">
    <source>
        <dbReference type="ARBA" id="ARBA00023315"/>
    </source>
</evidence>
<dbReference type="PANTHER" id="PTHR36837">
    <property type="entry name" value="POLY(3-HYDROXYALKANOATE) POLYMERASE SUBUNIT PHAC"/>
    <property type="match status" value="1"/>
</dbReference>
<evidence type="ECO:0000313" key="5">
    <source>
        <dbReference type="Proteomes" id="UP000783742"/>
    </source>
</evidence>